<gene>
    <name evidence="3" type="ORF">ACFPEL_13730</name>
</gene>
<accession>A0ABV9RI64</accession>
<feature type="compositionally biased region" description="Pro residues" evidence="1">
    <location>
        <begin position="288"/>
        <end position="299"/>
    </location>
</feature>
<proteinExistence type="predicted"/>
<dbReference type="Proteomes" id="UP001595909">
    <property type="component" value="Unassembled WGS sequence"/>
</dbReference>
<evidence type="ECO:0000256" key="2">
    <source>
        <dbReference type="SAM" id="Phobius"/>
    </source>
</evidence>
<feature type="transmembrane region" description="Helical" evidence="2">
    <location>
        <begin position="22"/>
        <end position="47"/>
    </location>
</feature>
<feature type="compositionally biased region" description="Basic and acidic residues" evidence="1">
    <location>
        <begin position="188"/>
        <end position="200"/>
    </location>
</feature>
<feature type="compositionally biased region" description="Acidic residues" evidence="1">
    <location>
        <begin position="229"/>
        <end position="247"/>
    </location>
</feature>
<dbReference type="EMBL" id="JBHSIM010000028">
    <property type="protein sequence ID" value="MFC4833468.1"/>
    <property type="molecule type" value="Genomic_DNA"/>
</dbReference>
<reference evidence="4" key="1">
    <citation type="journal article" date="2019" name="Int. J. Syst. Evol. Microbiol.">
        <title>The Global Catalogue of Microorganisms (GCM) 10K type strain sequencing project: providing services to taxonomists for standard genome sequencing and annotation.</title>
        <authorList>
            <consortium name="The Broad Institute Genomics Platform"/>
            <consortium name="The Broad Institute Genome Sequencing Center for Infectious Disease"/>
            <person name="Wu L."/>
            <person name="Ma J."/>
        </authorList>
    </citation>
    <scope>NUCLEOTIDE SEQUENCE [LARGE SCALE GENOMIC DNA]</scope>
    <source>
        <strain evidence="4">CCUG 50347</strain>
    </source>
</reference>
<organism evidence="3 4">
    <name type="scientific">Actinomycetospora chibensis</name>
    <dbReference type="NCBI Taxonomy" id="663606"/>
    <lineage>
        <taxon>Bacteria</taxon>
        <taxon>Bacillati</taxon>
        <taxon>Actinomycetota</taxon>
        <taxon>Actinomycetes</taxon>
        <taxon>Pseudonocardiales</taxon>
        <taxon>Pseudonocardiaceae</taxon>
        <taxon>Actinomycetospora</taxon>
    </lineage>
</organism>
<feature type="region of interest" description="Disordered" evidence="1">
    <location>
        <begin position="168"/>
        <end position="306"/>
    </location>
</feature>
<feature type="transmembrane region" description="Helical" evidence="2">
    <location>
        <begin position="86"/>
        <end position="108"/>
    </location>
</feature>
<evidence type="ECO:0000313" key="4">
    <source>
        <dbReference type="Proteomes" id="UP001595909"/>
    </source>
</evidence>
<comment type="caution">
    <text evidence="3">The sequence shown here is derived from an EMBL/GenBank/DDBJ whole genome shotgun (WGS) entry which is preliminary data.</text>
</comment>
<name>A0ABV9RI64_9PSEU</name>
<sequence>MAYAAPLGERTSELRGSRLRRLAGGLATVLGMGVCVGTLLVLLAAAVTDDTPRGTTVGAEPATISLPYGGQLERPDPGDLIEPGGLMGLGLLGLGLANGLVFAFAAALDGTRGPSAAETRRRLRNRRGRGAVPGGRREVARTVFVPAAAPAASAGPLGVVEAEDLPARRSVPGRAAPGTTYAPIPAPRRPEPERHPEPKRLQARLPMPAPAPEPTPAAEATPEPAPAEELAEELVPEPVEEPVEEPDPVPAPRAPRRPSPVPRDGGDGRPSPATRRGTGPWGWRPARPDPVPWRNPRPWPALVGAC</sequence>
<keyword evidence="2" id="KW-0812">Transmembrane</keyword>
<protein>
    <submittedName>
        <fullName evidence="3">Uncharacterized protein</fullName>
    </submittedName>
</protein>
<feature type="compositionally biased region" description="Pro residues" evidence="1">
    <location>
        <begin position="248"/>
        <end position="261"/>
    </location>
</feature>
<feature type="region of interest" description="Disordered" evidence="1">
    <location>
        <begin position="113"/>
        <end position="135"/>
    </location>
</feature>
<evidence type="ECO:0000256" key="1">
    <source>
        <dbReference type="SAM" id="MobiDB-lite"/>
    </source>
</evidence>
<keyword evidence="2" id="KW-0472">Membrane</keyword>
<keyword evidence="4" id="KW-1185">Reference proteome</keyword>
<keyword evidence="2" id="KW-1133">Transmembrane helix</keyword>
<dbReference type="RefSeq" id="WP_274189310.1">
    <property type="nucleotide sequence ID" value="NZ_BAABHN010000028.1"/>
</dbReference>
<evidence type="ECO:0000313" key="3">
    <source>
        <dbReference type="EMBL" id="MFC4833468.1"/>
    </source>
</evidence>